<dbReference type="Gene3D" id="2.30.30.40">
    <property type="entry name" value="SH3 Domains"/>
    <property type="match status" value="1"/>
</dbReference>
<dbReference type="CDD" id="cd16916">
    <property type="entry name" value="HATPase_CheA-like"/>
    <property type="match status" value="1"/>
</dbReference>
<keyword evidence="4" id="KW-0145">Chemotaxis</keyword>
<evidence type="ECO:0000256" key="8">
    <source>
        <dbReference type="ARBA" id="ARBA00022777"/>
    </source>
</evidence>
<evidence type="ECO:0000256" key="2">
    <source>
        <dbReference type="ARBA" id="ARBA00012438"/>
    </source>
</evidence>
<gene>
    <name evidence="17" type="ORF">PZA18_05075</name>
</gene>
<dbReference type="InterPro" id="IPR003594">
    <property type="entry name" value="HATPase_dom"/>
</dbReference>
<dbReference type="Pfam" id="PF01584">
    <property type="entry name" value="CheW"/>
    <property type="match status" value="1"/>
</dbReference>
<evidence type="ECO:0000256" key="1">
    <source>
        <dbReference type="ARBA" id="ARBA00000085"/>
    </source>
</evidence>
<dbReference type="SMART" id="SM00387">
    <property type="entry name" value="HATPase_c"/>
    <property type="match status" value="1"/>
</dbReference>
<keyword evidence="18" id="KW-1185">Reference proteome</keyword>
<evidence type="ECO:0000256" key="4">
    <source>
        <dbReference type="ARBA" id="ARBA00022500"/>
    </source>
</evidence>
<keyword evidence="10" id="KW-0902">Two-component regulatory system</keyword>
<evidence type="ECO:0000256" key="13">
    <source>
        <dbReference type="SAM" id="MobiDB-lite"/>
    </source>
</evidence>
<dbReference type="InterPro" id="IPR004105">
    <property type="entry name" value="CheA-like_dim"/>
</dbReference>
<dbReference type="InterPro" id="IPR037006">
    <property type="entry name" value="CheA-like_homodim_sf"/>
</dbReference>
<dbReference type="PROSITE" id="PS50851">
    <property type="entry name" value="CHEW"/>
    <property type="match status" value="1"/>
</dbReference>
<organism evidence="17 18">
    <name type="scientific">Parachitinimonas caeni</name>
    <dbReference type="NCBI Taxonomy" id="3031301"/>
    <lineage>
        <taxon>Bacteria</taxon>
        <taxon>Pseudomonadati</taxon>
        <taxon>Pseudomonadota</taxon>
        <taxon>Betaproteobacteria</taxon>
        <taxon>Neisseriales</taxon>
        <taxon>Chitinibacteraceae</taxon>
        <taxon>Parachitinimonas</taxon>
    </lineage>
</organism>
<accession>A0ABT7DTL0</accession>
<dbReference type="InterPro" id="IPR002545">
    <property type="entry name" value="CheW-lke_dom"/>
</dbReference>
<dbReference type="Gene3D" id="1.20.120.160">
    <property type="entry name" value="HPT domain"/>
    <property type="match status" value="1"/>
</dbReference>
<reference evidence="17" key="1">
    <citation type="submission" date="2023-03" db="EMBL/GenBank/DDBJ databases">
        <title>Chitinimonas shenzhenensis gen. nov., sp. nov., a novel member of family Burkholderiaceae isolated from activated sludge collected in Shen Zhen, China.</title>
        <authorList>
            <person name="Wang X."/>
        </authorList>
    </citation>
    <scope>NUCLEOTIDE SEQUENCE</scope>
    <source>
        <strain evidence="17">DQS-5</strain>
    </source>
</reference>
<dbReference type="InterPro" id="IPR004358">
    <property type="entry name" value="Sig_transdc_His_kin-like_C"/>
</dbReference>
<dbReference type="CDD" id="cd00731">
    <property type="entry name" value="CheA_reg"/>
    <property type="match status" value="1"/>
</dbReference>
<keyword evidence="5 12" id="KW-0597">Phosphoprotein</keyword>
<name>A0ABT7DTL0_9NEIS</name>
<dbReference type="PROSITE" id="PS50109">
    <property type="entry name" value="HIS_KIN"/>
    <property type="match status" value="1"/>
</dbReference>
<dbReference type="EMBL" id="JARRAF010000004">
    <property type="protein sequence ID" value="MDK2123421.1"/>
    <property type="molecule type" value="Genomic_DNA"/>
</dbReference>
<dbReference type="InterPro" id="IPR005467">
    <property type="entry name" value="His_kinase_dom"/>
</dbReference>
<comment type="function">
    <text evidence="11">Involved in the transmission of sensory signals from the chemoreceptors to the flagellar motors. CheA is autophosphorylated; it can transfer its phosphate group to either CheB or CheY.</text>
</comment>
<keyword evidence="9" id="KW-0067">ATP-binding</keyword>
<evidence type="ECO:0000256" key="9">
    <source>
        <dbReference type="ARBA" id="ARBA00022840"/>
    </source>
</evidence>
<dbReference type="EC" id="2.7.13.3" evidence="2"/>
<dbReference type="Gene3D" id="1.10.287.560">
    <property type="entry name" value="Histidine kinase CheA-like, homodimeric domain"/>
    <property type="match status" value="1"/>
</dbReference>
<feature type="domain" description="CheW-like" evidence="15">
    <location>
        <begin position="601"/>
        <end position="736"/>
    </location>
</feature>
<dbReference type="SMART" id="SM00260">
    <property type="entry name" value="CheW"/>
    <property type="match status" value="1"/>
</dbReference>
<feature type="domain" description="Histidine kinase" evidence="14">
    <location>
        <begin position="366"/>
        <end position="599"/>
    </location>
</feature>
<dbReference type="InterPro" id="IPR036641">
    <property type="entry name" value="HPT_dom_sf"/>
</dbReference>
<comment type="catalytic activity">
    <reaction evidence="1">
        <text>ATP + protein L-histidine = ADP + protein N-phospho-L-histidine.</text>
        <dbReference type="EC" id="2.7.13.3"/>
    </reaction>
</comment>
<dbReference type="InterPro" id="IPR008207">
    <property type="entry name" value="Sig_transdc_His_kin_Hpt_dom"/>
</dbReference>
<dbReference type="Gene3D" id="3.30.565.10">
    <property type="entry name" value="Histidine kinase-like ATPase, C-terminal domain"/>
    <property type="match status" value="1"/>
</dbReference>
<keyword evidence="7" id="KW-0547">Nucleotide-binding</keyword>
<dbReference type="Pfam" id="PF02518">
    <property type="entry name" value="HATPase_c"/>
    <property type="match status" value="1"/>
</dbReference>
<evidence type="ECO:0000256" key="10">
    <source>
        <dbReference type="ARBA" id="ARBA00023012"/>
    </source>
</evidence>
<dbReference type="Pfam" id="PF02895">
    <property type="entry name" value="H-kinase_dim"/>
    <property type="match status" value="1"/>
</dbReference>
<protein>
    <recommendedName>
        <fullName evidence="3">Chemotaxis protein CheA</fullName>
        <ecNumber evidence="2">2.7.13.3</ecNumber>
    </recommendedName>
</protein>
<dbReference type="InterPro" id="IPR036097">
    <property type="entry name" value="HisK_dim/P_sf"/>
</dbReference>
<dbReference type="PRINTS" id="PR00344">
    <property type="entry name" value="BCTRLSENSOR"/>
</dbReference>
<feature type="region of interest" description="Disordered" evidence="13">
    <location>
        <begin position="324"/>
        <end position="349"/>
    </location>
</feature>
<feature type="modified residue" description="Phosphohistidine" evidence="12">
    <location>
        <position position="48"/>
    </location>
</feature>
<evidence type="ECO:0000313" key="18">
    <source>
        <dbReference type="Proteomes" id="UP001172778"/>
    </source>
</evidence>
<dbReference type="SMART" id="SM01231">
    <property type="entry name" value="H-kinase_dim"/>
    <property type="match status" value="1"/>
</dbReference>
<dbReference type="InterPro" id="IPR036061">
    <property type="entry name" value="CheW-like_dom_sf"/>
</dbReference>
<dbReference type="PANTHER" id="PTHR43395:SF10">
    <property type="entry name" value="CHEMOTAXIS PROTEIN CHEA"/>
    <property type="match status" value="1"/>
</dbReference>
<dbReference type="Proteomes" id="UP001172778">
    <property type="component" value="Unassembled WGS sequence"/>
</dbReference>
<dbReference type="CDD" id="cd00088">
    <property type="entry name" value="HPT"/>
    <property type="match status" value="1"/>
</dbReference>
<proteinExistence type="predicted"/>
<evidence type="ECO:0000256" key="5">
    <source>
        <dbReference type="ARBA" id="ARBA00022553"/>
    </source>
</evidence>
<evidence type="ECO:0000259" key="15">
    <source>
        <dbReference type="PROSITE" id="PS50851"/>
    </source>
</evidence>
<evidence type="ECO:0000256" key="7">
    <source>
        <dbReference type="ARBA" id="ARBA00022741"/>
    </source>
</evidence>
<dbReference type="SUPFAM" id="SSF47226">
    <property type="entry name" value="Histidine-containing phosphotransfer domain, HPT domain"/>
    <property type="match status" value="1"/>
</dbReference>
<evidence type="ECO:0000259" key="16">
    <source>
        <dbReference type="PROSITE" id="PS50894"/>
    </source>
</evidence>
<dbReference type="PROSITE" id="PS50894">
    <property type="entry name" value="HPT"/>
    <property type="match status" value="1"/>
</dbReference>
<dbReference type="InterPro" id="IPR051315">
    <property type="entry name" value="Bact_Chemotaxis_CheA"/>
</dbReference>
<feature type="compositionally biased region" description="Basic and acidic residues" evidence="13">
    <location>
        <begin position="328"/>
        <end position="348"/>
    </location>
</feature>
<keyword evidence="8" id="KW-0418">Kinase</keyword>
<evidence type="ECO:0000256" key="11">
    <source>
        <dbReference type="ARBA" id="ARBA00035100"/>
    </source>
</evidence>
<evidence type="ECO:0000256" key="12">
    <source>
        <dbReference type="PROSITE-ProRule" id="PRU00110"/>
    </source>
</evidence>
<feature type="domain" description="HPt" evidence="16">
    <location>
        <begin position="1"/>
        <end position="105"/>
    </location>
</feature>
<dbReference type="Pfam" id="PF01627">
    <property type="entry name" value="Hpt"/>
    <property type="match status" value="1"/>
</dbReference>
<sequence length="744" mass="79068">MTIDLSQFHDVFFDEAEEHLASLESLLLGLDLDAPDTEALNAIFRSAHSIKGGAGTFGFDDMTHITHELETLLDGVRKGTRQLRKDMVDVVLSAGDTLKALVMAHRGGDDVPAETIASIVTALQQMLNDDGAATSKAPAQSGAPLKRASEAYRAQIFISPEADWGGVLSELTRFEGARIIEFPAEVGVNTPLVIDVPAGGPASSELEDSLAFLLPPDAIKIGPIPAPEPETFGFFDPALANADDSFGFFVEPEPVAAATPAPSSAVVEDPAFGLFEPMPDAAPAAAAPVAPAATMLADGEGYGFFAPVAAAPAAKPVETKAPAPVAKVEAKPEAKPEGKAEAKSDAKQAESASIRVGVDKVDQLLNLVGELVITQSMLAQCAQVLDSTAHEKLLSGIDLLERNTRELQEAVMSIRMLPISAVFNRFPRLVRDLAGQLGKKIDLKLIGEQTELDKGFIEKLSDPLTHLVRNSLDHGIESAEVRRSKGKPETGTLTLCAFHQGGSIVIQVMDDGGGLNRDKILAKARERGMSVSDSLTDGEVFALIFEAGFSTADKVSDISGRGVGMDVVRRNIQQMGGRIDIESMLGVGTTMTLRLPLTLAILDGMSVSVGDEIYLIPLGFIAESLQPRKQDLRTVAANGRVISVREEYLPLVALYEVFGAKPLYPDPSQGLCVILESDGERVALQVDDLLGQQQVVIKNLETNYRKVAGISGATIMGDGRVALIIDVPALVRMTRSRHPATQTA</sequence>
<dbReference type="SUPFAM" id="SSF50341">
    <property type="entry name" value="CheW-like"/>
    <property type="match status" value="1"/>
</dbReference>
<dbReference type="SMART" id="SM00073">
    <property type="entry name" value="HPT"/>
    <property type="match status" value="1"/>
</dbReference>
<evidence type="ECO:0000313" key="17">
    <source>
        <dbReference type="EMBL" id="MDK2123421.1"/>
    </source>
</evidence>
<keyword evidence="6" id="KW-0808">Transferase</keyword>
<dbReference type="SUPFAM" id="SSF55874">
    <property type="entry name" value="ATPase domain of HSP90 chaperone/DNA topoisomerase II/histidine kinase"/>
    <property type="match status" value="1"/>
</dbReference>
<dbReference type="PANTHER" id="PTHR43395">
    <property type="entry name" value="SENSOR HISTIDINE KINASE CHEA"/>
    <property type="match status" value="1"/>
</dbReference>
<dbReference type="RefSeq" id="WP_284099714.1">
    <property type="nucleotide sequence ID" value="NZ_JARRAF010000004.1"/>
</dbReference>
<evidence type="ECO:0000259" key="14">
    <source>
        <dbReference type="PROSITE" id="PS50109"/>
    </source>
</evidence>
<evidence type="ECO:0000256" key="6">
    <source>
        <dbReference type="ARBA" id="ARBA00022679"/>
    </source>
</evidence>
<evidence type="ECO:0000256" key="3">
    <source>
        <dbReference type="ARBA" id="ARBA00021495"/>
    </source>
</evidence>
<dbReference type="SUPFAM" id="SSF47384">
    <property type="entry name" value="Homodimeric domain of signal transducing histidine kinase"/>
    <property type="match status" value="1"/>
</dbReference>
<comment type="caution">
    <text evidence="17">The sequence shown here is derived from an EMBL/GenBank/DDBJ whole genome shotgun (WGS) entry which is preliminary data.</text>
</comment>
<dbReference type="InterPro" id="IPR036890">
    <property type="entry name" value="HATPase_C_sf"/>
</dbReference>